<dbReference type="GO" id="GO:0005829">
    <property type="term" value="C:cytosol"/>
    <property type="evidence" value="ECO:0007669"/>
    <property type="project" value="TreeGrafter"/>
</dbReference>
<dbReference type="GO" id="GO:0004792">
    <property type="term" value="F:thiosulfate-cyanide sulfurtransferase activity"/>
    <property type="evidence" value="ECO:0007669"/>
    <property type="project" value="TreeGrafter"/>
</dbReference>
<evidence type="ECO:0000256" key="1">
    <source>
        <dbReference type="ARBA" id="ARBA00022679"/>
    </source>
</evidence>
<evidence type="ECO:0000259" key="4">
    <source>
        <dbReference type="Pfam" id="PF00899"/>
    </source>
</evidence>
<dbReference type="GO" id="GO:0005524">
    <property type="term" value="F:ATP binding"/>
    <property type="evidence" value="ECO:0007669"/>
    <property type="project" value="UniProtKB-KW"/>
</dbReference>
<dbReference type="InterPro" id="IPR000594">
    <property type="entry name" value="ThiF_NAD_FAD-bd"/>
</dbReference>
<accession>A0A3B1D6E8</accession>
<dbReference type="GO" id="GO:0008146">
    <property type="term" value="F:sulfotransferase activity"/>
    <property type="evidence" value="ECO:0007669"/>
    <property type="project" value="TreeGrafter"/>
</dbReference>
<dbReference type="CDD" id="cd00757">
    <property type="entry name" value="ThiF_MoeB_HesA_family"/>
    <property type="match status" value="1"/>
</dbReference>
<organism evidence="5">
    <name type="scientific">hydrothermal vent metagenome</name>
    <dbReference type="NCBI Taxonomy" id="652676"/>
    <lineage>
        <taxon>unclassified sequences</taxon>
        <taxon>metagenomes</taxon>
        <taxon>ecological metagenomes</taxon>
    </lineage>
</organism>
<gene>
    <name evidence="5" type="ORF">MNBD_NITROSPIRAE01-743</name>
</gene>
<keyword evidence="1 5" id="KW-0808">Transferase</keyword>
<keyword evidence="2" id="KW-0547">Nucleotide-binding</keyword>
<dbReference type="InterPro" id="IPR035985">
    <property type="entry name" value="Ubiquitin-activating_enz"/>
</dbReference>
<dbReference type="PANTHER" id="PTHR10953">
    <property type="entry name" value="UBIQUITIN-ACTIVATING ENZYME E1"/>
    <property type="match status" value="1"/>
</dbReference>
<dbReference type="SUPFAM" id="SSF69572">
    <property type="entry name" value="Activating enzymes of the ubiquitin-like proteins"/>
    <property type="match status" value="1"/>
</dbReference>
<name>A0A3B1D6E8_9ZZZZ</name>
<dbReference type="EC" id="2.7.7.80" evidence="5"/>
<feature type="domain" description="THIF-type NAD/FAD binding fold" evidence="4">
    <location>
        <begin position="11"/>
        <end position="249"/>
    </location>
</feature>
<keyword evidence="3" id="KW-0067">ATP-binding</keyword>
<reference evidence="5" key="1">
    <citation type="submission" date="2018-06" db="EMBL/GenBank/DDBJ databases">
        <authorList>
            <person name="Zhirakovskaya E."/>
        </authorList>
    </citation>
    <scope>NUCLEOTIDE SEQUENCE</scope>
</reference>
<keyword evidence="5" id="KW-0548">Nucleotidyltransferase</keyword>
<dbReference type="NCBIfam" id="NF004281">
    <property type="entry name" value="PRK05690.1"/>
    <property type="match status" value="1"/>
</dbReference>
<dbReference type="InterPro" id="IPR045886">
    <property type="entry name" value="ThiF/MoeB/HesA"/>
</dbReference>
<dbReference type="GO" id="GO:0008641">
    <property type="term" value="F:ubiquitin-like modifier activating enzyme activity"/>
    <property type="evidence" value="ECO:0007669"/>
    <property type="project" value="InterPro"/>
</dbReference>
<dbReference type="GO" id="GO:0061605">
    <property type="term" value="F:molybdopterin-synthase adenylyltransferase activity"/>
    <property type="evidence" value="ECO:0007669"/>
    <property type="project" value="UniProtKB-EC"/>
</dbReference>
<evidence type="ECO:0000313" key="5">
    <source>
        <dbReference type="EMBL" id="VAX30510.1"/>
    </source>
</evidence>
<evidence type="ECO:0000256" key="3">
    <source>
        <dbReference type="ARBA" id="ARBA00022840"/>
    </source>
</evidence>
<evidence type="ECO:0000256" key="2">
    <source>
        <dbReference type="ARBA" id="ARBA00022741"/>
    </source>
</evidence>
<dbReference type="Gene3D" id="3.40.50.720">
    <property type="entry name" value="NAD(P)-binding Rossmann-like Domain"/>
    <property type="match status" value="1"/>
</dbReference>
<dbReference type="FunFam" id="3.40.50.720:FF:000033">
    <property type="entry name" value="Adenylyltransferase and sulfurtransferase MOCS3"/>
    <property type="match status" value="1"/>
</dbReference>
<dbReference type="AlphaFoldDB" id="A0A3B1D6E8"/>
<dbReference type="PANTHER" id="PTHR10953:SF102">
    <property type="entry name" value="ADENYLYLTRANSFERASE AND SULFURTRANSFERASE MOCS3"/>
    <property type="match status" value="1"/>
</dbReference>
<dbReference type="EMBL" id="UOGF01000060">
    <property type="protein sequence ID" value="VAX30510.1"/>
    <property type="molecule type" value="Genomic_DNA"/>
</dbReference>
<proteinExistence type="predicted"/>
<protein>
    <submittedName>
        <fullName evidence="5">Molybdopterin-synthase adenylyltransferase</fullName>
        <ecNumber evidence="5">2.7.7.80</ecNumber>
    </submittedName>
</protein>
<dbReference type="Pfam" id="PF00899">
    <property type="entry name" value="ThiF"/>
    <property type="match status" value="1"/>
</dbReference>
<sequence>MALSDEQLERYSRQLLLKEVGGKGQKKISEAKVFLIGAGGLGSPSALYLASAGVGTLGIVDDDVVDLSNLQRQVLHSTKTLKKLKVDSAEETIAKMNPDVTVKKYTDRLNSENIMDVLKDYDLVLDGSDNFPTRFLVNDACFFLKKTLISGSIFRFEGQLTTLNPHKKDEALPCYRCLYPEPPPPGLVPSCQEAGVLGVLAGTIGILQAAEALKEILGIGESLAGRLLIYDALDMTFRRVKVPKNPNCHLCGPKPSITELLDYEISCTLPSPG</sequence>